<evidence type="ECO:0000313" key="2">
    <source>
        <dbReference type="Proteomes" id="UP000694228"/>
    </source>
</evidence>
<accession>A0A8F5ZHG2</accession>
<reference evidence="1 2" key="1">
    <citation type="submission" date="2021-06" db="EMBL/GenBank/DDBJ databases">
        <title>Complete genome sequence of the secondary alcohol utilizing methanogen Methanospirillum hungatei strain GP1.</title>
        <authorList>
            <person name="Day L.A."/>
            <person name="Costa K.C."/>
        </authorList>
    </citation>
    <scope>NUCLEOTIDE SEQUENCE [LARGE SCALE GENOMIC DNA]</scope>
    <source>
        <strain evidence="1 2">GP1</strain>
    </source>
</reference>
<proteinExistence type="predicted"/>
<evidence type="ECO:0000313" key="1">
    <source>
        <dbReference type="EMBL" id="QXO95909.1"/>
    </source>
</evidence>
<name>A0A8F5ZHG2_METHU</name>
<dbReference type="Proteomes" id="UP000694228">
    <property type="component" value="Chromosome"/>
</dbReference>
<sequence length="66" mass="7176">MINAIAALLVYRYLKLASEPMEFAALVVTSIEEAEDGTISVNLLALAATSMDHISQLSGLLKWVRL</sequence>
<dbReference type="EMBL" id="CP077107">
    <property type="protein sequence ID" value="QXO95909.1"/>
    <property type="molecule type" value="Genomic_DNA"/>
</dbReference>
<gene>
    <name evidence="1" type="ORF">KSK55_05855</name>
</gene>
<dbReference type="AlphaFoldDB" id="A0A8F5ZHG2"/>
<dbReference type="OrthoDB" id="118982at2157"/>
<protein>
    <submittedName>
        <fullName evidence="1">Uncharacterized protein</fullName>
    </submittedName>
</protein>
<organism evidence="1 2">
    <name type="scientific">Methanospirillum hungatei</name>
    <dbReference type="NCBI Taxonomy" id="2203"/>
    <lineage>
        <taxon>Archaea</taxon>
        <taxon>Methanobacteriati</taxon>
        <taxon>Methanobacteriota</taxon>
        <taxon>Stenosarchaea group</taxon>
        <taxon>Methanomicrobia</taxon>
        <taxon>Methanomicrobiales</taxon>
        <taxon>Methanospirillaceae</taxon>
        <taxon>Methanospirillum</taxon>
    </lineage>
</organism>